<organism evidence="15 16">
    <name type="scientific">Comamonas endophytica</name>
    <dbReference type="NCBI Taxonomy" id="2949090"/>
    <lineage>
        <taxon>Bacteria</taxon>
        <taxon>Pseudomonadati</taxon>
        <taxon>Pseudomonadota</taxon>
        <taxon>Betaproteobacteria</taxon>
        <taxon>Burkholderiales</taxon>
        <taxon>Comamonadaceae</taxon>
        <taxon>Comamonas</taxon>
    </lineage>
</organism>
<keyword evidence="11 13" id="KW-0408">Iron</keyword>
<comment type="miscellaneous">
    <text evidence="13">The thiolation reaction likely consists of two steps: a first activation step by ATP to form an adenylated intermediate of the target base of tRNA, and a second nucleophilic substitution step of the sulfur (S) atom supplied by the hydrosulfide attached to the Fe-S cluster.</text>
</comment>
<keyword evidence="12 13" id="KW-0411">Iron-sulfur</keyword>
<comment type="cofactor">
    <cofactor evidence="13">
        <name>Mg(2+)</name>
        <dbReference type="ChEBI" id="CHEBI:18420"/>
    </cofactor>
</comment>
<evidence type="ECO:0000259" key="14">
    <source>
        <dbReference type="Pfam" id="PF01171"/>
    </source>
</evidence>
<dbReference type="InterPro" id="IPR012089">
    <property type="entry name" value="tRNA_Cyd_32_2_STrfase"/>
</dbReference>
<evidence type="ECO:0000256" key="7">
    <source>
        <dbReference type="ARBA" id="ARBA00022741"/>
    </source>
</evidence>
<keyword evidence="16" id="KW-1185">Reference proteome</keyword>
<evidence type="ECO:0000256" key="13">
    <source>
        <dbReference type="HAMAP-Rule" id="MF_01850"/>
    </source>
</evidence>
<dbReference type="EMBL" id="CP106881">
    <property type="protein sequence ID" value="UYG50461.1"/>
    <property type="molecule type" value="Genomic_DNA"/>
</dbReference>
<keyword evidence="6 13" id="KW-0479">Metal-binding</keyword>
<accession>A0ABY6G610</accession>
<proteinExistence type="inferred from homology"/>
<comment type="similarity">
    <text evidence="13">Belongs to the TtcA family.</text>
</comment>
<keyword evidence="3 13" id="KW-0820">tRNA-binding</keyword>
<evidence type="ECO:0000313" key="15">
    <source>
        <dbReference type="EMBL" id="UYG50461.1"/>
    </source>
</evidence>
<dbReference type="PANTHER" id="PTHR43686:SF1">
    <property type="entry name" value="AMINOTRAN_5 DOMAIN-CONTAINING PROTEIN"/>
    <property type="match status" value="1"/>
</dbReference>
<evidence type="ECO:0000256" key="11">
    <source>
        <dbReference type="ARBA" id="ARBA00023004"/>
    </source>
</evidence>
<evidence type="ECO:0000256" key="1">
    <source>
        <dbReference type="ARBA" id="ARBA00022485"/>
    </source>
</evidence>
<evidence type="ECO:0000256" key="10">
    <source>
        <dbReference type="ARBA" id="ARBA00022884"/>
    </source>
</evidence>
<evidence type="ECO:0000313" key="16">
    <source>
        <dbReference type="Proteomes" id="UP001162800"/>
    </source>
</evidence>
<keyword evidence="1 13" id="KW-0004">4Fe-4S</keyword>
<keyword evidence="5 13" id="KW-0819">tRNA processing</keyword>
<feature type="short sequence motif" description="PP-loop motif" evidence="13">
    <location>
        <begin position="70"/>
        <end position="75"/>
    </location>
</feature>
<evidence type="ECO:0000256" key="9">
    <source>
        <dbReference type="ARBA" id="ARBA00022842"/>
    </source>
</evidence>
<evidence type="ECO:0000256" key="5">
    <source>
        <dbReference type="ARBA" id="ARBA00022694"/>
    </source>
</evidence>
<name>A0ABY6G610_9BURK</name>
<dbReference type="InterPro" id="IPR014729">
    <property type="entry name" value="Rossmann-like_a/b/a_fold"/>
</dbReference>
<feature type="domain" description="tRNA(Ile)-lysidine/2-thiocytidine synthase N-terminal" evidence="14">
    <location>
        <begin position="64"/>
        <end position="228"/>
    </location>
</feature>
<comment type="catalytic activity">
    <reaction evidence="13">
        <text>cytidine(32) in tRNA + S-sulfanyl-L-cysteinyl-[cysteine desulfurase] + AH2 + ATP = 2-thiocytidine(32) in tRNA + L-cysteinyl-[cysteine desulfurase] + A + AMP + diphosphate + H(+)</text>
        <dbReference type="Rhea" id="RHEA:57048"/>
        <dbReference type="Rhea" id="RHEA-COMP:10288"/>
        <dbReference type="Rhea" id="RHEA-COMP:12157"/>
        <dbReference type="Rhea" id="RHEA-COMP:12158"/>
        <dbReference type="Rhea" id="RHEA-COMP:14821"/>
        <dbReference type="ChEBI" id="CHEBI:13193"/>
        <dbReference type="ChEBI" id="CHEBI:15378"/>
        <dbReference type="ChEBI" id="CHEBI:17499"/>
        <dbReference type="ChEBI" id="CHEBI:29950"/>
        <dbReference type="ChEBI" id="CHEBI:30616"/>
        <dbReference type="ChEBI" id="CHEBI:33019"/>
        <dbReference type="ChEBI" id="CHEBI:61963"/>
        <dbReference type="ChEBI" id="CHEBI:82748"/>
        <dbReference type="ChEBI" id="CHEBI:141453"/>
        <dbReference type="ChEBI" id="CHEBI:456215"/>
    </reaction>
</comment>
<dbReference type="InterPro" id="IPR035107">
    <property type="entry name" value="tRNA_thiolation_TtcA_Ctu1"/>
</dbReference>
<feature type="binding site" evidence="13">
    <location>
        <position position="236"/>
    </location>
    <ligand>
        <name>[4Fe-4S] cluster</name>
        <dbReference type="ChEBI" id="CHEBI:49883"/>
    </ligand>
</feature>
<dbReference type="HAMAP" id="MF_01850">
    <property type="entry name" value="TtcA"/>
    <property type="match status" value="1"/>
</dbReference>
<dbReference type="Proteomes" id="UP001162800">
    <property type="component" value="Chromosome"/>
</dbReference>
<dbReference type="CDD" id="cd24138">
    <property type="entry name" value="TtcA-like"/>
    <property type="match status" value="1"/>
</dbReference>
<keyword evidence="10 13" id="KW-0694">RNA-binding</keyword>
<sequence>MVSPMNTATEHNPWIDDAPVADEAAATKAAGIKIEREQHKLEKRLCREVGRAITDFNMIEEGDKIMVCMSGGKDSYTMLDILLKMQRRAPVKFELVAVNLDQKQPGFPEHILPEYLEGLGVPFHIETQDTYSVVKRVVPEGKTTCGLCSRLRRAILYKVADQLGCTKIALGHHRDDILQTLLLNMFYGGRIKGMPPKLVSDDGKHVVIRPLAYVPEKDTERWAKAQNFPIIPCNLCGSQDGLQRVAVGEMLREWEKKHPGRIENMFRAMQNVVTTHMLDPKLHDFKNAKATGIADPEGDTAFDHEEFPAAATLPGVQVVQLS</sequence>
<dbReference type="SUPFAM" id="SSF52402">
    <property type="entry name" value="Adenine nucleotide alpha hydrolases-like"/>
    <property type="match status" value="1"/>
</dbReference>
<evidence type="ECO:0000256" key="12">
    <source>
        <dbReference type="ARBA" id="ARBA00023014"/>
    </source>
</evidence>
<dbReference type="NCBIfam" id="NF007972">
    <property type="entry name" value="PRK10696.1"/>
    <property type="match status" value="1"/>
</dbReference>
<keyword evidence="9 13" id="KW-0460">Magnesium</keyword>
<evidence type="ECO:0000256" key="2">
    <source>
        <dbReference type="ARBA" id="ARBA00022490"/>
    </source>
</evidence>
<protein>
    <recommendedName>
        <fullName evidence="13">tRNA-cytidine(32) 2-sulfurtransferase</fullName>
        <ecNumber evidence="13">2.8.1.-</ecNumber>
    </recommendedName>
    <alternativeName>
        <fullName evidence="13">Two-thiocytidine biosynthesis protein A</fullName>
    </alternativeName>
    <alternativeName>
        <fullName evidence="13">tRNA 2-thiocytidine biosynthesis protein TtcA</fullName>
    </alternativeName>
</protein>
<comment type="subcellular location">
    <subcellularLocation>
        <location evidence="13">Cytoplasm</location>
    </subcellularLocation>
</comment>
<dbReference type="InterPro" id="IPR011063">
    <property type="entry name" value="TilS/TtcA_N"/>
</dbReference>
<dbReference type="PANTHER" id="PTHR43686">
    <property type="entry name" value="SULFURTRANSFERASE-RELATED"/>
    <property type="match status" value="1"/>
</dbReference>
<comment type="cofactor">
    <cofactor evidence="13">
        <name>[4Fe-4S] cluster</name>
        <dbReference type="ChEBI" id="CHEBI:49883"/>
    </cofactor>
    <text evidence="13">Binds 1 [4Fe-4S] cluster per subunit. The cluster is chelated by three Cys residues, the fourth Fe has a free coordination site that may bind a sulfur atom transferred from the persulfide of IscS.</text>
</comment>
<gene>
    <name evidence="13 15" type="primary">ttcA</name>
    <name evidence="15" type="ORF">M9799_10135</name>
</gene>
<keyword evidence="7 13" id="KW-0547">Nucleotide-binding</keyword>
<keyword evidence="8 13" id="KW-0067">ATP-binding</keyword>
<dbReference type="Gene3D" id="3.40.50.620">
    <property type="entry name" value="HUPs"/>
    <property type="match status" value="1"/>
</dbReference>
<dbReference type="Pfam" id="PF01171">
    <property type="entry name" value="ATP_bind_3"/>
    <property type="match status" value="1"/>
</dbReference>
<comment type="pathway">
    <text evidence="13">tRNA modification.</text>
</comment>
<comment type="subunit">
    <text evidence="13">Homodimer.</text>
</comment>
<evidence type="ECO:0000256" key="3">
    <source>
        <dbReference type="ARBA" id="ARBA00022555"/>
    </source>
</evidence>
<dbReference type="GO" id="GO:0016740">
    <property type="term" value="F:transferase activity"/>
    <property type="evidence" value="ECO:0007669"/>
    <property type="project" value="UniProtKB-KW"/>
</dbReference>
<keyword evidence="4 13" id="KW-0808">Transferase</keyword>
<reference evidence="15" key="1">
    <citation type="submission" date="2022-09" db="EMBL/GenBank/DDBJ databases">
        <title>The complete genome of Acidovorax sp. 5MLIR.</title>
        <authorList>
            <person name="Liu L."/>
            <person name="Yue J."/>
            <person name="Yang F."/>
            <person name="Yuan J."/>
            <person name="Li L."/>
        </authorList>
    </citation>
    <scope>NUCLEOTIDE SEQUENCE</scope>
    <source>
        <strain evidence="15">5MLIR</strain>
    </source>
</reference>
<dbReference type="PIRSF" id="PIRSF004976">
    <property type="entry name" value="ATPase_YdaO"/>
    <property type="match status" value="1"/>
</dbReference>
<evidence type="ECO:0000256" key="6">
    <source>
        <dbReference type="ARBA" id="ARBA00022723"/>
    </source>
</evidence>
<evidence type="ECO:0000256" key="4">
    <source>
        <dbReference type="ARBA" id="ARBA00022679"/>
    </source>
</evidence>
<keyword evidence="2 13" id="KW-0963">Cytoplasm</keyword>
<comment type="function">
    <text evidence="13">Catalyzes the ATP-dependent 2-thiolation of cytidine in position 32 of tRNA, to form 2-thiocytidine (s(2)C32). The sulfur atoms are provided by the cysteine/cysteine desulfurase (IscS) system.</text>
</comment>
<feature type="binding site" evidence="13">
    <location>
        <position position="148"/>
    </location>
    <ligand>
        <name>[4Fe-4S] cluster</name>
        <dbReference type="ChEBI" id="CHEBI:49883"/>
    </ligand>
</feature>
<feature type="binding site" evidence="13">
    <location>
        <position position="145"/>
    </location>
    <ligand>
        <name>[4Fe-4S] cluster</name>
        <dbReference type="ChEBI" id="CHEBI:49883"/>
    </ligand>
</feature>
<evidence type="ECO:0000256" key="8">
    <source>
        <dbReference type="ARBA" id="ARBA00022840"/>
    </source>
</evidence>
<dbReference type="EC" id="2.8.1.-" evidence="13"/>